<dbReference type="Pfam" id="PF13450">
    <property type="entry name" value="NAD_binding_8"/>
    <property type="match status" value="1"/>
</dbReference>
<gene>
    <name evidence="1" type="ORF">SAMN06296378_0261</name>
</gene>
<dbReference type="EMBL" id="OCST01000001">
    <property type="protein sequence ID" value="SOE48535.1"/>
    <property type="molecule type" value="Genomic_DNA"/>
</dbReference>
<evidence type="ECO:0000313" key="2">
    <source>
        <dbReference type="Proteomes" id="UP000219440"/>
    </source>
</evidence>
<dbReference type="PRINTS" id="PR00419">
    <property type="entry name" value="ADXRDTASE"/>
</dbReference>
<dbReference type="Gene3D" id="3.90.660.10">
    <property type="match status" value="1"/>
</dbReference>
<evidence type="ECO:0008006" key="3">
    <source>
        <dbReference type="Google" id="ProtNLM"/>
    </source>
</evidence>
<organism evidence="1 2">
    <name type="scientific">Salinibacterium xinjiangense</name>
    <dbReference type="NCBI Taxonomy" id="386302"/>
    <lineage>
        <taxon>Bacteria</taxon>
        <taxon>Bacillati</taxon>
        <taxon>Actinomycetota</taxon>
        <taxon>Actinomycetes</taxon>
        <taxon>Micrococcales</taxon>
        <taxon>Microbacteriaceae</taxon>
        <taxon>Salinibacterium</taxon>
    </lineage>
</organism>
<keyword evidence="2" id="KW-1185">Reference proteome</keyword>
<sequence length="315" mass="32879">MQKPSVLIVGAGIAGIACAQALHRAGVSARVIDRGHKPGGRMASRTVNGRTVDLGAAYFTAEPGSGFADVVAGWVGHELARPWTDTIAVAGPDGIQRSSTGPMRYAAPGGLRGLVVDLARGIDVEQGVTVEQVAAGEVDGQRYDTVVLAMPDPQARRLLDAASTLREKLDDGSGWGPSIAIVLEWASREWAPFHAAFVNDSPDLSSLADDGDRRGDAAPVLVAHTSAALALKHLDDPDGAIVPVVDAVRRLLSLKDAPVQSFAYRWTFARPTAQHAEPFLLDDGIAVCGDAWGERSSVATAWASGDALGQAIAAR</sequence>
<accession>A0A2C8YE12</accession>
<dbReference type="InterPro" id="IPR036188">
    <property type="entry name" value="FAD/NAD-bd_sf"/>
</dbReference>
<dbReference type="PANTHER" id="PTHR16128:SF5">
    <property type="entry name" value="FAD_NAD(P)-BINDING OXIDOREDUCTASE FAMILY PROTEIN"/>
    <property type="match status" value="1"/>
</dbReference>
<protein>
    <recommendedName>
        <fullName evidence="3">Amine oxidase domain-containing protein</fullName>
    </recommendedName>
</protein>
<dbReference type="PROSITE" id="PS51257">
    <property type="entry name" value="PROKAR_LIPOPROTEIN"/>
    <property type="match status" value="1"/>
</dbReference>
<reference evidence="1 2" key="1">
    <citation type="submission" date="2017-09" db="EMBL/GenBank/DDBJ databases">
        <authorList>
            <person name="Ehlers B."/>
            <person name="Leendertz F.H."/>
        </authorList>
    </citation>
    <scope>NUCLEOTIDE SEQUENCE [LARGE SCALE GENOMIC DNA]</scope>
    <source>
        <strain evidence="1 2">CGMCC 1.05381</strain>
    </source>
</reference>
<dbReference type="PANTHER" id="PTHR16128">
    <property type="entry name" value="FAD/NAD(P)-BINDING OXIDOREDUCTASE FAMILY PROTEIN"/>
    <property type="match status" value="1"/>
</dbReference>
<dbReference type="Gene3D" id="3.50.50.60">
    <property type="entry name" value="FAD/NAD(P)-binding domain"/>
    <property type="match status" value="1"/>
</dbReference>
<proteinExistence type="predicted"/>
<dbReference type="OrthoDB" id="5792777at2"/>
<dbReference type="AlphaFoldDB" id="A0A2C8YE12"/>
<dbReference type="Proteomes" id="UP000219440">
    <property type="component" value="Unassembled WGS sequence"/>
</dbReference>
<name>A0A2C8YE12_9MICO</name>
<evidence type="ECO:0000313" key="1">
    <source>
        <dbReference type="EMBL" id="SOE48535.1"/>
    </source>
</evidence>
<dbReference type="RefSeq" id="WP_097059433.1">
    <property type="nucleotide sequence ID" value="NZ_BMLC01000002.1"/>
</dbReference>
<dbReference type="SUPFAM" id="SSF51905">
    <property type="entry name" value="FAD/NAD(P)-binding domain"/>
    <property type="match status" value="1"/>
</dbReference>